<name>A0A2T0T7U8_9PSEU</name>
<dbReference type="SMART" id="SM00609">
    <property type="entry name" value="VIT"/>
    <property type="match status" value="1"/>
</dbReference>
<dbReference type="Pfam" id="PF08487">
    <property type="entry name" value="VIT"/>
    <property type="match status" value="1"/>
</dbReference>
<comment type="caution">
    <text evidence="4">The sequence shown here is derived from an EMBL/GenBank/DDBJ whole genome shotgun (WGS) entry which is preliminary data.</text>
</comment>
<dbReference type="InterPro" id="IPR002035">
    <property type="entry name" value="VWF_A"/>
</dbReference>
<dbReference type="Gene3D" id="3.40.50.410">
    <property type="entry name" value="von Willebrand factor, type A domain"/>
    <property type="match status" value="1"/>
</dbReference>
<evidence type="ECO:0000313" key="5">
    <source>
        <dbReference type="Proteomes" id="UP000239494"/>
    </source>
</evidence>
<protein>
    <submittedName>
        <fullName evidence="4">Ca-activated chloride channel family protein</fullName>
    </submittedName>
</protein>
<dbReference type="OrthoDB" id="186919at2"/>
<evidence type="ECO:0000256" key="1">
    <source>
        <dbReference type="SAM" id="MobiDB-lite"/>
    </source>
</evidence>
<dbReference type="Pfam" id="PF00092">
    <property type="entry name" value="VWA"/>
    <property type="match status" value="1"/>
</dbReference>
<dbReference type="PANTHER" id="PTHR45737:SF6">
    <property type="entry name" value="VON WILLEBRAND FACTOR A DOMAIN-CONTAINING PROTEIN 5A"/>
    <property type="match status" value="1"/>
</dbReference>
<accession>A0A2T0T7U8</accession>
<dbReference type="PROSITE" id="PS50234">
    <property type="entry name" value="VWFA"/>
    <property type="match status" value="1"/>
</dbReference>
<dbReference type="InterPro" id="IPR036465">
    <property type="entry name" value="vWFA_dom_sf"/>
</dbReference>
<dbReference type="InterPro" id="IPR013694">
    <property type="entry name" value="VIT"/>
</dbReference>
<feature type="domain" description="VIT" evidence="3">
    <location>
        <begin position="20"/>
        <end position="148"/>
    </location>
</feature>
<sequence>MTFTTTPMRAAELDRVGQSVDAGVGTLRTERGNLPLDRLDVRATITGLVARVTLTTEFVNPHDTALEATYVFPLPDRAAVTGMTMTADGRTVEAELQERGQARQNYDEAIAAGKRAAIAEEERPDVFTMRVGNIVAGERVTVELTMVEPLVYEDDAATFRFPLVVAPRYVPGTPLPGESVGSGHASDTDRVPDASRITPPVLLPGFPNPVALSIGVDIDPAGLDLGEVRSSLHTVTGEGNHLSVLPGERADRDFVLRLAYTGHGTSAVCVPDGEEGTYQLTVLPPEAVTAVRPRDVVLLLDRSGSMGGWKMVAARRAAARIVDTLTKDDRFAVVTFDDRVEHPTGLGTGLVEATDRHRYRAVEHLARVEARGGTEFLAPLHDGLSLLAGADDDRDRVVVLVTDGQVGNEDQILRDIAPLIGRTRIHSVGIDSAVNAGFLGRLAARGAGRCELVESEDRLDEAMEHIQRRIGAPVVTDVTVTADGITLTPDTQAPRHASALYPGVPLVLAGRYRGPATGTLTVRGHTRDGGDWEAVVPVRQRDEPALAAQWARAALRDLEDAYVSGNSDLEPTIVATSLKFGVLCRFTAFVAVDSRVVTDGTVHRVTQPVEPPAGWETPPVALPFAAPQSFGSQHVFLDMAAPAGAPAPAPSAPPPPMAPRMSAKRSRAAAPMVGGGGRPGGFAPTFAPTSAPAPDRLAELREIVTLEASRLHAGASLPDHERRDLLADLTSRLDTLLADLVGPVYDPLRRLIAHLKTGGDVTALWTEATRVLDAFTATEPDRKKSFWRR</sequence>
<dbReference type="SMART" id="SM00327">
    <property type="entry name" value="VWA"/>
    <property type="match status" value="1"/>
</dbReference>
<reference evidence="4 5" key="1">
    <citation type="submission" date="2018-03" db="EMBL/GenBank/DDBJ databases">
        <title>Genomic Encyclopedia of Archaeal and Bacterial Type Strains, Phase II (KMG-II): from individual species to whole genera.</title>
        <authorList>
            <person name="Goeker M."/>
        </authorList>
    </citation>
    <scope>NUCLEOTIDE SEQUENCE [LARGE SCALE GENOMIC DNA]</scope>
    <source>
        <strain evidence="4 5">DSM 44720</strain>
    </source>
</reference>
<dbReference type="EMBL" id="PVTF01000005">
    <property type="protein sequence ID" value="PRY41723.1"/>
    <property type="molecule type" value="Genomic_DNA"/>
</dbReference>
<evidence type="ECO:0000259" key="2">
    <source>
        <dbReference type="PROSITE" id="PS50234"/>
    </source>
</evidence>
<evidence type="ECO:0000259" key="3">
    <source>
        <dbReference type="PROSITE" id="PS51468"/>
    </source>
</evidence>
<feature type="domain" description="VWFA" evidence="2">
    <location>
        <begin position="295"/>
        <end position="470"/>
    </location>
</feature>
<dbReference type="SUPFAM" id="SSF53300">
    <property type="entry name" value="vWA-like"/>
    <property type="match status" value="1"/>
</dbReference>
<dbReference type="PROSITE" id="PS51468">
    <property type="entry name" value="VIT"/>
    <property type="match status" value="1"/>
</dbReference>
<dbReference type="Proteomes" id="UP000239494">
    <property type="component" value="Unassembled WGS sequence"/>
</dbReference>
<keyword evidence="5" id="KW-1185">Reference proteome</keyword>
<dbReference type="PANTHER" id="PTHR45737">
    <property type="entry name" value="VON WILLEBRAND FACTOR A DOMAIN-CONTAINING PROTEIN 5A"/>
    <property type="match status" value="1"/>
</dbReference>
<organism evidence="4 5">
    <name type="scientific">Umezawaea tangerina</name>
    <dbReference type="NCBI Taxonomy" id="84725"/>
    <lineage>
        <taxon>Bacteria</taxon>
        <taxon>Bacillati</taxon>
        <taxon>Actinomycetota</taxon>
        <taxon>Actinomycetes</taxon>
        <taxon>Pseudonocardiales</taxon>
        <taxon>Pseudonocardiaceae</taxon>
        <taxon>Umezawaea</taxon>
    </lineage>
</organism>
<dbReference type="AlphaFoldDB" id="A0A2T0T7U8"/>
<proteinExistence type="predicted"/>
<dbReference type="RefSeq" id="WP_106188708.1">
    <property type="nucleotide sequence ID" value="NZ_PVTF01000005.1"/>
</dbReference>
<evidence type="ECO:0000313" key="4">
    <source>
        <dbReference type="EMBL" id="PRY41723.1"/>
    </source>
</evidence>
<gene>
    <name evidence="4" type="ORF">CLV43_105482</name>
</gene>
<feature type="region of interest" description="Disordered" evidence="1">
    <location>
        <begin position="174"/>
        <end position="194"/>
    </location>
</feature>